<dbReference type="WBParaSite" id="PSAMB.scaffold1731size28313.g14647.t1">
    <property type="protein sequence ID" value="PSAMB.scaffold1731size28313.g14647.t1"/>
    <property type="gene ID" value="PSAMB.scaffold1731size28313.g14647"/>
</dbReference>
<reference evidence="3" key="1">
    <citation type="submission" date="2022-11" db="UniProtKB">
        <authorList>
            <consortium name="WormBaseParasite"/>
        </authorList>
    </citation>
    <scope>IDENTIFICATION</scope>
</reference>
<dbReference type="AlphaFoldDB" id="A0A914VD30"/>
<sequence>MATKPGFDGRRRRRRLSGQNRRLATLSVKTECVHECVKVVNLTIRADTREGNERRLTGSRVNRRRWATRRRTQLLGVWRMTDQAERTLILCRTPMGPSPSTQAPAQ</sequence>
<proteinExistence type="predicted"/>
<feature type="region of interest" description="Disordered" evidence="1">
    <location>
        <begin position="1"/>
        <end position="21"/>
    </location>
</feature>
<keyword evidence="2" id="KW-1185">Reference proteome</keyword>
<evidence type="ECO:0000313" key="3">
    <source>
        <dbReference type="WBParaSite" id="PSAMB.scaffold1731size28313.g14647.t1"/>
    </source>
</evidence>
<protein>
    <submittedName>
        <fullName evidence="3">Uncharacterized protein</fullName>
    </submittedName>
</protein>
<accession>A0A914VD30</accession>
<evidence type="ECO:0000313" key="2">
    <source>
        <dbReference type="Proteomes" id="UP000887566"/>
    </source>
</evidence>
<name>A0A914VD30_9BILA</name>
<dbReference type="Proteomes" id="UP000887566">
    <property type="component" value="Unplaced"/>
</dbReference>
<evidence type="ECO:0000256" key="1">
    <source>
        <dbReference type="SAM" id="MobiDB-lite"/>
    </source>
</evidence>
<organism evidence="2 3">
    <name type="scientific">Plectus sambesii</name>
    <dbReference type="NCBI Taxonomy" id="2011161"/>
    <lineage>
        <taxon>Eukaryota</taxon>
        <taxon>Metazoa</taxon>
        <taxon>Ecdysozoa</taxon>
        <taxon>Nematoda</taxon>
        <taxon>Chromadorea</taxon>
        <taxon>Plectida</taxon>
        <taxon>Plectina</taxon>
        <taxon>Plectoidea</taxon>
        <taxon>Plectidae</taxon>
        <taxon>Plectus</taxon>
    </lineage>
</organism>